<name>A0A1X2I7A1_9FUNG</name>
<dbReference type="Proteomes" id="UP000193560">
    <property type="component" value="Unassembled WGS sequence"/>
</dbReference>
<dbReference type="OrthoDB" id="6423603at2759"/>
<evidence type="ECO:0000313" key="4">
    <source>
        <dbReference type="Proteomes" id="UP000193560"/>
    </source>
</evidence>
<evidence type="ECO:0000313" key="3">
    <source>
        <dbReference type="EMBL" id="ORZ09935.1"/>
    </source>
</evidence>
<evidence type="ECO:0000259" key="2">
    <source>
        <dbReference type="Pfam" id="PF11274"/>
    </source>
</evidence>
<dbReference type="Pfam" id="PF11274">
    <property type="entry name" value="DUF3074"/>
    <property type="match status" value="1"/>
</dbReference>
<evidence type="ECO:0000256" key="1">
    <source>
        <dbReference type="SAM" id="MobiDB-lite"/>
    </source>
</evidence>
<sequence length="282" mass="32066">MIDSIDETALNSMGKPELQKYLDSLFEQAMVMVQLSANWPVVSYQQNVTTRRKRFTKNTSITPPPSPPLSQHDHTPGTLQQLTSNSGHYYIQRQSVHDDVSYDQLREVLLENHSLNEQKYVDMLVEAKELKPLMKKSDTNNYTDAGLYWLGFKASVASPREFVELVATRELTNNNNSNSDDQDQQLRSFLVVSQPVDTTNYARKSHVRGKYISWEYVCEKRLQEGGTQQTYSGNGAVAVEWTCIQQSSAGGWVPGFLSDYVAANEFYKDVGSLINYIKNKKK</sequence>
<dbReference type="PANTHER" id="PTHR40370">
    <property type="entry name" value="EXPRESSED PROTEIN"/>
    <property type="match status" value="1"/>
</dbReference>
<feature type="domain" description="DUF3074" evidence="2">
    <location>
        <begin position="92"/>
        <end position="277"/>
    </location>
</feature>
<organism evidence="3 4">
    <name type="scientific">Absidia repens</name>
    <dbReference type="NCBI Taxonomy" id="90262"/>
    <lineage>
        <taxon>Eukaryota</taxon>
        <taxon>Fungi</taxon>
        <taxon>Fungi incertae sedis</taxon>
        <taxon>Mucoromycota</taxon>
        <taxon>Mucoromycotina</taxon>
        <taxon>Mucoromycetes</taxon>
        <taxon>Mucorales</taxon>
        <taxon>Cunninghamellaceae</taxon>
        <taxon>Absidia</taxon>
    </lineage>
</organism>
<feature type="region of interest" description="Disordered" evidence="1">
    <location>
        <begin position="53"/>
        <end position="78"/>
    </location>
</feature>
<proteinExistence type="predicted"/>
<dbReference type="AlphaFoldDB" id="A0A1X2I7A1"/>
<comment type="caution">
    <text evidence="3">The sequence shown here is derived from an EMBL/GenBank/DDBJ whole genome shotgun (WGS) entry which is preliminary data.</text>
</comment>
<dbReference type="SUPFAM" id="SSF55961">
    <property type="entry name" value="Bet v1-like"/>
    <property type="match status" value="1"/>
</dbReference>
<protein>
    <recommendedName>
        <fullName evidence="2">DUF3074 domain-containing protein</fullName>
    </recommendedName>
</protein>
<dbReference type="Gene3D" id="3.30.530.20">
    <property type="match status" value="1"/>
</dbReference>
<dbReference type="InterPro" id="IPR023393">
    <property type="entry name" value="START-like_dom_sf"/>
</dbReference>
<reference evidence="3 4" key="1">
    <citation type="submission" date="2016-07" db="EMBL/GenBank/DDBJ databases">
        <title>Pervasive Adenine N6-methylation of Active Genes in Fungi.</title>
        <authorList>
            <consortium name="DOE Joint Genome Institute"/>
            <person name="Mondo S.J."/>
            <person name="Dannebaum R.O."/>
            <person name="Kuo R.C."/>
            <person name="Labutti K."/>
            <person name="Haridas S."/>
            <person name="Kuo A."/>
            <person name="Salamov A."/>
            <person name="Ahrendt S.R."/>
            <person name="Lipzen A."/>
            <person name="Sullivan W."/>
            <person name="Andreopoulos W.B."/>
            <person name="Clum A."/>
            <person name="Lindquist E."/>
            <person name="Daum C."/>
            <person name="Ramamoorthy G.K."/>
            <person name="Gryganskyi A."/>
            <person name="Culley D."/>
            <person name="Magnuson J.K."/>
            <person name="James T.Y."/>
            <person name="O'Malley M.A."/>
            <person name="Stajich J.E."/>
            <person name="Spatafora J.W."/>
            <person name="Visel A."/>
            <person name="Grigoriev I.V."/>
        </authorList>
    </citation>
    <scope>NUCLEOTIDE SEQUENCE [LARGE SCALE GENOMIC DNA]</scope>
    <source>
        <strain evidence="3 4">NRRL 1336</strain>
    </source>
</reference>
<dbReference type="EMBL" id="MCGE01000026">
    <property type="protein sequence ID" value="ORZ09935.1"/>
    <property type="molecule type" value="Genomic_DNA"/>
</dbReference>
<dbReference type="PANTHER" id="PTHR40370:SF1">
    <property type="entry name" value="DUF3074 DOMAIN-CONTAINING PROTEIN"/>
    <property type="match status" value="1"/>
</dbReference>
<accession>A0A1X2I7A1</accession>
<dbReference type="InterPro" id="IPR024500">
    <property type="entry name" value="DUF3074"/>
</dbReference>
<keyword evidence="4" id="KW-1185">Reference proteome</keyword>
<gene>
    <name evidence="3" type="ORF">BCR42DRAFT_423387</name>
</gene>